<organism evidence="8 9">
    <name type="scientific">Aplysia californica</name>
    <name type="common">California sea hare</name>
    <dbReference type="NCBI Taxonomy" id="6500"/>
    <lineage>
        <taxon>Eukaryota</taxon>
        <taxon>Metazoa</taxon>
        <taxon>Spiralia</taxon>
        <taxon>Lophotrochozoa</taxon>
        <taxon>Mollusca</taxon>
        <taxon>Gastropoda</taxon>
        <taxon>Heterobranchia</taxon>
        <taxon>Euthyneura</taxon>
        <taxon>Tectipleura</taxon>
        <taxon>Aplysiida</taxon>
        <taxon>Aplysioidea</taxon>
        <taxon>Aplysiidae</taxon>
        <taxon>Aplysia</taxon>
    </lineage>
</organism>
<dbReference type="PANTHER" id="PTHR43385">
    <property type="entry name" value="RIBOFLAVIN TRANSPORTER RIBJ"/>
    <property type="match status" value="1"/>
</dbReference>
<feature type="transmembrane region" description="Helical" evidence="7">
    <location>
        <begin position="26"/>
        <end position="45"/>
    </location>
</feature>
<feature type="transmembrane region" description="Helical" evidence="7">
    <location>
        <begin position="488"/>
        <end position="506"/>
    </location>
</feature>
<feature type="transmembrane region" description="Helical" evidence="7">
    <location>
        <begin position="518"/>
        <end position="538"/>
    </location>
</feature>
<evidence type="ECO:0000313" key="8">
    <source>
        <dbReference type="Proteomes" id="UP000694888"/>
    </source>
</evidence>
<feature type="transmembrane region" description="Helical" evidence="7">
    <location>
        <begin position="363"/>
        <end position="384"/>
    </location>
</feature>
<keyword evidence="8" id="KW-1185">Reference proteome</keyword>
<feature type="transmembrane region" description="Helical" evidence="7">
    <location>
        <begin position="51"/>
        <end position="74"/>
    </location>
</feature>
<feature type="transmembrane region" description="Helical" evidence="7">
    <location>
        <begin position="428"/>
        <end position="446"/>
    </location>
</feature>
<keyword evidence="4 7" id="KW-1133">Transmembrane helix</keyword>
<name>A0ABM0JRV4_APLCA</name>
<evidence type="ECO:0000256" key="4">
    <source>
        <dbReference type="ARBA" id="ARBA00022989"/>
    </source>
</evidence>
<dbReference type="InterPro" id="IPR036259">
    <property type="entry name" value="MFS_trans_sf"/>
</dbReference>
<dbReference type="SUPFAM" id="SSF103473">
    <property type="entry name" value="MFS general substrate transporter"/>
    <property type="match status" value="1"/>
</dbReference>
<evidence type="ECO:0000256" key="5">
    <source>
        <dbReference type="ARBA" id="ARBA00023136"/>
    </source>
</evidence>
<dbReference type="Proteomes" id="UP000694888">
    <property type="component" value="Unplaced"/>
</dbReference>
<feature type="transmembrane region" description="Helical" evidence="7">
    <location>
        <begin position="452"/>
        <end position="476"/>
    </location>
</feature>
<evidence type="ECO:0000256" key="6">
    <source>
        <dbReference type="SAM" id="MobiDB-lite"/>
    </source>
</evidence>
<comment type="subcellular location">
    <subcellularLocation>
        <location evidence="1">Membrane</location>
        <topology evidence="1">Multi-pass membrane protein</topology>
    </subcellularLocation>
</comment>
<evidence type="ECO:0000256" key="3">
    <source>
        <dbReference type="ARBA" id="ARBA00022692"/>
    </source>
</evidence>
<evidence type="ECO:0000313" key="9">
    <source>
        <dbReference type="RefSeq" id="XP_005100104.1"/>
    </source>
</evidence>
<dbReference type="PANTHER" id="PTHR43385:SF1">
    <property type="entry name" value="RIBOFLAVIN TRANSPORTER RIBJ"/>
    <property type="match status" value="1"/>
</dbReference>
<dbReference type="InterPro" id="IPR052983">
    <property type="entry name" value="MFS_Riboflavin_Transporter"/>
</dbReference>
<keyword evidence="2" id="KW-0813">Transport</keyword>
<feature type="region of interest" description="Disordered" evidence="6">
    <location>
        <begin position="209"/>
        <end position="253"/>
    </location>
</feature>
<feature type="transmembrane region" description="Helical" evidence="7">
    <location>
        <begin position="140"/>
        <end position="159"/>
    </location>
</feature>
<evidence type="ECO:0000256" key="1">
    <source>
        <dbReference type="ARBA" id="ARBA00004141"/>
    </source>
</evidence>
<gene>
    <name evidence="9" type="primary">LOC101857646</name>
</gene>
<dbReference type="Pfam" id="PF07690">
    <property type="entry name" value="MFS_1"/>
    <property type="match status" value="1"/>
</dbReference>
<proteinExistence type="predicted"/>
<feature type="transmembrane region" description="Helical" evidence="7">
    <location>
        <begin position="86"/>
        <end position="111"/>
    </location>
</feature>
<accession>A0ABM0JRV4</accession>
<dbReference type="InterPro" id="IPR011701">
    <property type="entry name" value="MFS"/>
</dbReference>
<sequence length="542" mass="60261">MLSAWMITYSLTITFSKNVTKRLTKAPSLLLGIVVYAASFLVGYWDLNGPVPVFVITHGLLAGVATAFMIAVVSEYLIELTNGENLGLISSFVTTNTKGSVLINQLITFYINPENLPPDISVGRTTFFQQEQVLDRVPSIFLILAGVFAVVHLFGFALIREPKKDPQSECEDNSSPQGVFCEKEVKRDEGSTAQDCLLGKNRFQRYYSDDQHPSISGVSDNTNTDNTVRDDPHNVTRASNQKGGADNKFRVNPLRGTETDTLNATHTDNVPLFGDEFHSSYDGETGERDSSTRNELNIVPGFSYKTMTCLEVEDGQGLFEYSGKTGALCDGKRKSIDSKVSKIEHSRVGASLTWRESLRMREFYIIWFATGSAEITNLVQSSFYKSFGQSIIQDDHFMGSAGTVMCAVLFFSRLFWGIIMDKVMLKTSLVIYFATLSLFGIGWFFSPYIDKWFFLFWNSLLSACAGGMFSVLYYAVFACFGGENFSTMYGLVFSSTTLVSVVLPSVSSALLEHFSWPGLFFCMASINVLTLVLIVICFPRRV</sequence>
<dbReference type="Gene3D" id="1.20.1250.20">
    <property type="entry name" value="MFS general substrate transporter like domains"/>
    <property type="match status" value="2"/>
</dbReference>
<keyword evidence="5 7" id="KW-0472">Membrane</keyword>
<keyword evidence="3 7" id="KW-0812">Transmembrane</keyword>
<evidence type="ECO:0000256" key="2">
    <source>
        <dbReference type="ARBA" id="ARBA00022448"/>
    </source>
</evidence>
<reference evidence="9" key="1">
    <citation type="submission" date="2025-08" db="UniProtKB">
        <authorList>
            <consortium name="RefSeq"/>
        </authorList>
    </citation>
    <scope>IDENTIFICATION</scope>
</reference>
<protein>
    <submittedName>
        <fullName evidence="9">Uncharacterized protein LOC101857646</fullName>
    </submittedName>
</protein>
<evidence type="ECO:0000256" key="7">
    <source>
        <dbReference type="SAM" id="Phobius"/>
    </source>
</evidence>
<feature type="transmembrane region" description="Helical" evidence="7">
    <location>
        <begin position="396"/>
        <end position="416"/>
    </location>
</feature>
<dbReference type="GeneID" id="101857646"/>
<dbReference type="RefSeq" id="XP_005100104.1">
    <property type="nucleotide sequence ID" value="XM_005100047.3"/>
</dbReference>